<dbReference type="Gene3D" id="3.90.190.10">
    <property type="entry name" value="Protein tyrosine phosphatase superfamily"/>
    <property type="match status" value="1"/>
</dbReference>
<dbReference type="Proteomes" id="UP000660611">
    <property type="component" value="Unassembled WGS sequence"/>
</dbReference>
<dbReference type="InterPro" id="IPR029021">
    <property type="entry name" value="Prot-tyrosine_phosphatase-like"/>
</dbReference>
<keyword evidence="2" id="KW-1185">Reference proteome</keyword>
<accession>A0A919PT81</accession>
<name>A0A919PT81_9ACTN</name>
<dbReference type="AlphaFoldDB" id="A0A919PT81"/>
<dbReference type="PROSITE" id="PS00383">
    <property type="entry name" value="TYR_PHOSPHATASE_1"/>
    <property type="match status" value="1"/>
</dbReference>
<dbReference type="InterPro" id="IPR016130">
    <property type="entry name" value="Tyr_Pase_AS"/>
</dbReference>
<gene>
    <name evidence="1" type="ORF">Dsi01nite_077700</name>
</gene>
<evidence type="ECO:0000313" key="1">
    <source>
        <dbReference type="EMBL" id="GIG49729.1"/>
    </source>
</evidence>
<evidence type="ECO:0000313" key="2">
    <source>
        <dbReference type="Proteomes" id="UP000660611"/>
    </source>
</evidence>
<dbReference type="SUPFAM" id="SSF52799">
    <property type="entry name" value="(Phosphotyrosine protein) phosphatases II"/>
    <property type="match status" value="1"/>
</dbReference>
<organism evidence="1 2">
    <name type="scientific">Dactylosporangium siamense</name>
    <dbReference type="NCBI Taxonomy" id="685454"/>
    <lineage>
        <taxon>Bacteria</taxon>
        <taxon>Bacillati</taxon>
        <taxon>Actinomycetota</taxon>
        <taxon>Actinomycetes</taxon>
        <taxon>Micromonosporales</taxon>
        <taxon>Micromonosporaceae</taxon>
        <taxon>Dactylosporangium</taxon>
    </lineage>
</organism>
<dbReference type="RefSeq" id="WP_203851398.1">
    <property type="nucleotide sequence ID" value="NZ_BAAAVW010000008.1"/>
</dbReference>
<evidence type="ECO:0008006" key="3">
    <source>
        <dbReference type="Google" id="ProtNLM"/>
    </source>
</evidence>
<proteinExistence type="predicted"/>
<protein>
    <recommendedName>
        <fullName evidence="3">Tyrosine specific protein phosphatases domain-containing protein</fullName>
    </recommendedName>
</protein>
<comment type="caution">
    <text evidence="1">The sequence shown here is derived from an EMBL/GenBank/DDBJ whole genome shotgun (WGS) entry which is preliminary data.</text>
</comment>
<dbReference type="EMBL" id="BONQ01000125">
    <property type="protein sequence ID" value="GIG49729.1"/>
    <property type="molecule type" value="Genomic_DNA"/>
</dbReference>
<sequence>MVWRSRVHLLSTRVYGPKRRYEPQWTGGIRLAIGALPTPETLAALPGAGVTHIVNCRATHQTVLSQDLTAERALLGPANVVHAPMWDVHLPQPPRRWSRAALFAAGVIDRDPGAGVLVHCQHGRHRSAMVAYAVLRLLGHAPADAASLIRDHHPGARPLPTYTRSVEDWIAAGARPHGPLRTG</sequence>
<reference evidence="1" key="1">
    <citation type="submission" date="2021-01" db="EMBL/GenBank/DDBJ databases">
        <title>Whole genome shotgun sequence of Dactylosporangium siamense NBRC 106093.</title>
        <authorList>
            <person name="Komaki H."/>
            <person name="Tamura T."/>
        </authorList>
    </citation>
    <scope>NUCLEOTIDE SEQUENCE</scope>
    <source>
        <strain evidence="1">NBRC 106093</strain>
    </source>
</reference>